<feature type="transmembrane region" description="Helical" evidence="1">
    <location>
        <begin position="81"/>
        <end position="101"/>
    </location>
</feature>
<keyword evidence="1" id="KW-0812">Transmembrane</keyword>
<sequence length="211" mass="23328">MKKASVLMILGPLLLLGLYVFPLWNIMLGAPQYPDPLGMNIHIDGIRGVGEFDIQNIDGLNHYIGMRTLPKDDEMWEFSTFPLIIGAMVALGVLIGLLGYFGKVNYKWFLGWFILMSVLGVLGMYDFNAWMVDYGTNLDPNAIMKLTHPDGTPMTYKPPLLGHVKMLNFDVTSLPATGAWMMFAGMTLTLVAAWLGWKTTRPGAAPEAVVA</sequence>
<feature type="transmembrane region" description="Helical" evidence="1">
    <location>
        <begin position="7"/>
        <end position="27"/>
    </location>
</feature>
<comment type="caution">
    <text evidence="2">The sequence shown here is derived from an EMBL/GenBank/DDBJ whole genome shotgun (WGS) entry which is preliminary data.</text>
</comment>
<evidence type="ECO:0000313" key="3">
    <source>
        <dbReference type="Proteomes" id="UP001206312"/>
    </source>
</evidence>
<proteinExistence type="predicted"/>
<dbReference type="RefSeq" id="WP_252741419.1">
    <property type="nucleotide sequence ID" value="NZ_JAMXIB010000006.1"/>
</dbReference>
<evidence type="ECO:0000313" key="2">
    <source>
        <dbReference type="EMBL" id="MCO5725043.1"/>
    </source>
</evidence>
<keyword evidence="3" id="KW-1185">Reference proteome</keyword>
<evidence type="ECO:0000256" key="1">
    <source>
        <dbReference type="SAM" id="Phobius"/>
    </source>
</evidence>
<dbReference type="EMBL" id="JAMXIB010000006">
    <property type="protein sequence ID" value="MCO5725043.1"/>
    <property type="molecule type" value="Genomic_DNA"/>
</dbReference>
<accession>A0ABT1AYD2</accession>
<name>A0ABT1AYD2_9FLAO</name>
<reference evidence="2 3" key="1">
    <citation type="submission" date="2022-06" db="EMBL/GenBank/DDBJ databases">
        <authorList>
            <person name="Xuan X."/>
        </authorList>
    </citation>
    <scope>NUCLEOTIDE SEQUENCE [LARGE SCALE GENOMIC DNA]</scope>
    <source>
        <strain evidence="2 3">2V75</strain>
    </source>
</reference>
<feature type="transmembrane region" description="Helical" evidence="1">
    <location>
        <begin position="108"/>
        <end position="125"/>
    </location>
</feature>
<gene>
    <name evidence="2" type="ORF">NG653_09270</name>
</gene>
<feature type="transmembrane region" description="Helical" evidence="1">
    <location>
        <begin position="178"/>
        <end position="197"/>
    </location>
</feature>
<dbReference type="Proteomes" id="UP001206312">
    <property type="component" value="Unassembled WGS sequence"/>
</dbReference>
<organism evidence="2 3">
    <name type="scientific">Robiginitalea marina</name>
    <dbReference type="NCBI Taxonomy" id="2954105"/>
    <lineage>
        <taxon>Bacteria</taxon>
        <taxon>Pseudomonadati</taxon>
        <taxon>Bacteroidota</taxon>
        <taxon>Flavobacteriia</taxon>
        <taxon>Flavobacteriales</taxon>
        <taxon>Flavobacteriaceae</taxon>
        <taxon>Robiginitalea</taxon>
    </lineage>
</organism>
<keyword evidence="1" id="KW-0472">Membrane</keyword>
<protein>
    <submittedName>
        <fullName evidence="2">Uncharacterized protein</fullName>
    </submittedName>
</protein>
<keyword evidence="1" id="KW-1133">Transmembrane helix</keyword>